<name>A0A1D8S404_9EURY</name>
<feature type="region of interest" description="Disordered" evidence="1">
    <location>
        <begin position="461"/>
        <end position="533"/>
    </location>
</feature>
<feature type="compositionally biased region" description="Polar residues" evidence="1">
    <location>
        <begin position="506"/>
        <end position="528"/>
    </location>
</feature>
<accession>A0A1D8S404</accession>
<dbReference type="SMART" id="SM00089">
    <property type="entry name" value="PKD"/>
    <property type="match status" value="2"/>
</dbReference>
<dbReference type="GO" id="GO:0031410">
    <property type="term" value="C:cytoplasmic vesicle"/>
    <property type="evidence" value="ECO:0007669"/>
    <property type="project" value="TreeGrafter"/>
</dbReference>
<dbReference type="EMBL" id="CP016070">
    <property type="protein sequence ID" value="AOW80089.1"/>
    <property type="molecule type" value="Genomic_DNA"/>
</dbReference>
<dbReference type="InterPro" id="IPR006311">
    <property type="entry name" value="TAT_signal"/>
</dbReference>
<dbReference type="PROSITE" id="PS51318">
    <property type="entry name" value="TAT"/>
    <property type="match status" value="1"/>
</dbReference>
<proteinExistence type="predicted"/>
<dbReference type="InterPro" id="IPR013783">
    <property type="entry name" value="Ig-like_fold"/>
</dbReference>
<reference evidence="3 4" key="1">
    <citation type="submission" date="2016-06" db="EMBL/GenBank/DDBJ databases">
        <title>Discovery of anaerobic lithoheterotrophic haloarchaeon capable of sulfur respiration by hydrogen and formate.</title>
        <authorList>
            <person name="Sorokin D.Y."/>
            <person name="Kublanov I.V."/>
            <person name="Roman P."/>
            <person name="Sinninghe Damste J.S."/>
            <person name="Golyshin P.N."/>
            <person name="Rojo D."/>
            <person name="Ciordia S."/>
            <person name="Mena Md.C."/>
            <person name="Ferrer M."/>
            <person name="Smedile F."/>
            <person name="Messina E."/>
            <person name="La Cono V."/>
            <person name="Yakimov M.M."/>
        </authorList>
    </citation>
    <scope>NUCLEOTIDE SEQUENCE [LARGE SCALE GENOMIC DNA]</scope>
    <source>
        <strain evidence="3 4">HTSR1</strain>
    </source>
</reference>
<feature type="compositionally biased region" description="Polar residues" evidence="1">
    <location>
        <begin position="577"/>
        <end position="589"/>
    </location>
</feature>
<dbReference type="GeneID" id="29828904"/>
<feature type="compositionally biased region" description="Acidic residues" evidence="1">
    <location>
        <begin position="720"/>
        <end position="730"/>
    </location>
</feature>
<dbReference type="InterPro" id="IPR029865">
    <property type="entry name" value="KIAA0319-like"/>
</dbReference>
<organism evidence="3 4">
    <name type="scientific">Halodesulfurarchaeum formicicum</name>
    <dbReference type="NCBI Taxonomy" id="1873524"/>
    <lineage>
        <taxon>Archaea</taxon>
        <taxon>Methanobacteriati</taxon>
        <taxon>Methanobacteriota</taxon>
        <taxon>Stenosarchaea group</taxon>
        <taxon>Halobacteria</taxon>
        <taxon>Halobacteriales</taxon>
        <taxon>Halobacteriaceae</taxon>
        <taxon>Halodesulfurarchaeum</taxon>
    </lineage>
</organism>
<dbReference type="Gene3D" id="2.60.40.10">
    <property type="entry name" value="Immunoglobulins"/>
    <property type="match status" value="2"/>
</dbReference>
<evidence type="ECO:0000256" key="1">
    <source>
        <dbReference type="SAM" id="MobiDB-lite"/>
    </source>
</evidence>
<dbReference type="Pfam" id="PF22352">
    <property type="entry name" value="K319L-like_PKD"/>
    <property type="match status" value="2"/>
</dbReference>
<feature type="domain" description="PKD/Chitinase" evidence="2">
    <location>
        <begin position="572"/>
        <end position="662"/>
    </location>
</feature>
<dbReference type="Proteomes" id="UP000185608">
    <property type="component" value="Chromosome"/>
</dbReference>
<dbReference type="GO" id="GO:0016020">
    <property type="term" value="C:membrane"/>
    <property type="evidence" value="ECO:0007669"/>
    <property type="project" value="TreeGrafter"/>
</dbReference>
<evidence type="ECO:0000313" key="3">
    <source>
        <dbReference type="EMBL" id="AOW80089.1"/>
    </source>
</evidence>
<sequence length="797" mass="84164">MSQDEPNTFEISRRKALAALGTIGAASAGAGLGTSAWFSDQEEFSGNQLVAGDLDLKVSWTEHYYDGSPAAAQYVHRPGSGEEPDLALPGPENGYPIEFVFDDREQFMDATLREQFPEGGLGDEQNPCGLLANVPEDLEAPVIALEDVKPGDFGEVTFDLASCSNPAYLWLTGELLENAENGLTEPERSDPDEDDTPTDVLLDNGIYEVTVGEYDSGSAGGAEANGGASDDDWFYSFSGTAGGNVDPAADDSIDTLYLEYYALQDGEGNVAPSSDGGPVITSLPASGSPGTEYTGIVEMDLGGTTVRVHRTVSLRADEPVVDVDYEFENRSGSETITDLQWTQYVDYDIGSPSGEVGNYVRDDDRGLEYITQNEQNVIGDNDLYLGFTAEQLSTAHDLDNYSSTDNKVYTGATLNDDDQFPDTGGADVGLALRYDLGTLGPGESTTLETAFVTAESLEEFESRLQEAGPNNPPVADAGPNQTVDEGASVDLDGTGSSDADGDDLTYSWSQTGGPTVTLSDTSSSTPSFTAPDVTEPTTLTFELTVEDGRGGSDTDTVSVAVQSEAAENSPPVADAGASQTVEEGTTVQLDGSGSSDPDGDALRYAWSQTGGPTVSLSGSTSEMPTFTAPPVDEPATLTFALTVDDDRGETDTDTTTVTVEPEETIITGDGELAEALQVRVWYDDGDNIRDEGEQVFCKGSLATVLEKMNSGHGIPLDGDGSTETDFDESGDPTSEDRDPFPGAPAVHYLGFQWWLPLDHANEVQTDSVEFDLGFYAEQARHNDGAGLGPADGNGTSE</sequence>
<evidence type="ECO:0000313" key="4">
    <source>
        <dbReference type="Proteomes" id="UP000185608"/>
    </source>
</evidence>
<dbReference type="KEGG" id="halh:HTSR_0904"/>
<gene>
    <name evidence="3" type="ORF">HTSR_0904</name>
</gene>
<feature type="domain" description="PKD/Chitinase" evidence="2">
    <location>
        <begin position="474"/>
        <end position="564"/>
    </location>
</feature>
<dbReference type="NCBIfam" id="TIGR04088">
    <property type="entry name" value="cognate_SipW"/>
    <property type="match status" value="1"/>
</dbReference>
<protein>
    <recommendedName>
        <fullName evidence="2">PKD/Chitinase domain-containing protein</fullName>
    </recommendedName>
</protein>
<dbReference type="InterPro" id="IPR035986">
    <property type="entry name" value="PKD_dom_sf"/>
</dbReference>
<dbReference type="PANTHER" id="PTHR46182:SF2">
    <property type="entry name" value="FI19480P1"/>
    <property type="match status" value="1"/>
</dbReference>
<feature type="region of interest" description="Disordered" evidence="1">
    <location>
        <begin position="269"/>
        <end position="289"/>
    </location>
</feature>
<dbReference type="PANTHER" id="PTHR46182">
    <property type="entry name" value="FI19480P1"/>
    <property type="match status" value="1"/>
</dbReference>
<feature type="region of interest" description="Disordered" evidence="1">
    <location>
        <begin position="710"/>
        <end position="742"/>
    </location>
</feature>
<evidence type="ECO:0000259" key="2">
    <source>
        <dbReference type="SMART" id="SM00089"/>
    </source>
</evidence>
<dbReference type="InterPro" id="IPR023833">
    <property type="entry name" value="Signal_pept_SipW-depend-type"/>
</dbReference>
<dbReference type="AlphaFoldDB" id="A0A1D8S404"/>
<dbReference type="InterPro" id="IPR022409">
    <property type="entry name" value="PKD/Chitinase_dom"/>
</dbReference>
<feature type="region of interest" description="Disordered" evidence="1">
    <location>
        <begin position="563"/>
        <end position="632"/>
    </location>
</feature>
<dbReference type="RefSeq" id="WP_070364807.1">
    <property type="nucleotide sequence ID" value="NZ_CP016070.1"/>
</dbReference>
<dbReference type="SUPFAM" id="SSF49299">
    <property type="entry name" value="PKD domain"/>
    <property type="match status" value="2"/>
</dbReference>
<feature type="compositionally biased region" description="Polar residues" evidence="1">
    <location>
        <begin position="606"/>
        <end position="624"/>
    </location>
</feature>